<dbReference type="SMART" id="SM00908">
    <property type="entry name" value="Gal-bind_lectin"/>
    <property type="match status" value="1"/>
</dbReference>
<feature type="domain" description="Galectin" evidence="4">
    <location>
        <begin position="14"/>
        <end position="142"/>
    </location>
</feature>
<feature type="compositionally biased region" description="Pro residues" evidence="3">
    <location>
        <begin position="237"/>
        <end position="252"/>
    </location>
</feature>
<keyword evidence="1 2" id="KW-0430">Lectin</keyword>
<feature type="compositionally biased region" description="Polar residues" evidence="3">
    <location>
        <begin position="224"/>
        <end position="235"/>
    </location>
</feature>
<evidence type="ECO:0000313" key="5">
    <source>
        <dbReference type="EMBL" id="CAD6188505.1"/>
    </source>
</evidence>
<feature type="compositionally biased region" description="Low complexity" evidence="3">
    <location>
        <begin position="253"/>
        <end position="263"/>
    </location>
</feature>
<keyword evidence="6" id="KW-1185">Reference proteome</keyword>
<proteinExistence type="predicted"/>
<feature type="compositionally biased region" description="Low complexity" evidence="3">
    <location>
        <begin position="197"/>
        <end position="211"/>
    </location>
</feature>
<gene>
    <name evidence="5" type="ORF">CAUJ_LOCUS4424</name>
</gene>
<comment type="caution">
    <text evidence="5">The sequence shown here is derived from an EMBL/GenBank/DDBJ whole genome shotgun (WGS) entry which is preliminary data.</text>
</comment>
<evidence type="ECO:0000256" key="1">
    <source>
        <dbReference type="ARBA" id="ARBA00022734"/>
    </source>
</evidence>
<evidence type="ECO:0000313" key="6">
    <source>
        <dbReference type="Proteomes" id="UP000835052"/>
    </source>
</evidence>
<accession>A0A8S1GYX1</accession>
<dbReference type="AlphaFoldDB" id="A0A8S1GYX1"/>
<dbReference type="EMBL" id="CAJGYM010000008">
    <property type="protein sequence ID" value="CAD6188505.1"/>
    <property type="molecule type" value="Genomic_DNA"/>
</dbReference>
<organism evidence="5 6">
    <name type="scientific">Caenorhabditis auriculariae</name>
    <dbReference type="NCBI Taxonomy" id="2777116"/>
    <lineage>
        <taxon>Eukaryota</taxon>
        <taxon>Metazoa</taxon>
        <taxon>Ecdysozoa</taxon>
        <taxon>Nematoda</taxon>
        <taxon>Chromadorea</taxon>
        <taxon>Rhabditida</taxon>
        <taxon>Rhabditina</taxon>
        <taxon>Rhabditomorpha</taxon>
        <taxon>Rhabditoidea</taxon>
        <taxon>Rhabditidae</taxon>
        <taxon>Peloderinae</taxon>
        <taxon>Caenorhabditis</taxon>
    </lineage>
</organism>
<evidence type="ECO:0000256" key="2">
    <source>
        <dbReference type="RuleBase" id="RU102079"/>
    </source>
</evidence>
<dbReference type="SUPFAM" id="SSF49899">
    <property type="entry name" value="Concanavalin A-like lectins/glucanases"/>
    <property type="match status" value="1"/>
</dbReference>
<feature type="region of interest" description="Disordered" evidence="3">
    <location>
        <begin position="154"/>
        <end position="337"/>
    </location>
</feature>
<evidence type="ECO:0000259" key="4">
    <source>
        <dbReference type="PROSITE" id="PS51304"/>
    </source>
</evidence>
<dbReference type="Proteomes" id="UP000835052">
    <property type="component" value="Unassembled WGS sequence"/>
</dbReference>
<sequence>MATIQRFPLPTLPFGRNLDHGLPVGSKVEISAKAYPDQIKTAVLRLKTQQNDEALRLVLPFQPDAKMRMDCVIGGTTSSAVENPVRIAIGAPFKLQLLCRPHSFEILLDGTHIADFVHRTNPEDIKEISIGGPLICENVVVEAASGPPTYYQAIGGSSASAPELPQKPKEVPTKPSGPADEDFPPPPTSIGNRPAAGSTTTSTLYTGSSQGFSNHPYPLPGLVDQSTYSSQQHQPGSLPPRPTVQPPAPPPAQTRVQPTQPTQSSFAPPPPDPSRTTIVPYPTSDSASYPKPQPPPQSSISLSTPGRNDYSNYPPPTSTAYPQHPGGYGPPQIPAQIPQPQFQQQLPQTYLPYNPQVQMPIVQPTLVAAQPAAAYPYAYQPAYYYPPNVYEYYPGYHYRHHHHHHCD</sequence>
<protein>
    <recommendedName>
        <fullName evidence="2">Galectin</fullName>
    </recommendedName>
</protein>
<evidence type="ECO:0000256" key="3">
    <source>
        <dbReference type="SAM" id="MobiDB-lite"/>
    </source>
</evidence>
<reference evidence="5" key="1">
    <citation type="submission" date="2020-10" db="EMBL/GenBank/DDBJ databases">
        <authorList>
            <person name="Kikuchi T."/>
        </authorList>
    </citation>
    <scope>NUCLEOTIDE SEQUENCE</scope>
    <source>
        <strain evidence="5">NKZ352</strain>
    </source>
</reference>
<name>A0A8S1GYX1_9PELO</name>
<dbReference type="GO" id="GO:0030246">
    <property type="term" value="F:carbohydrate binding"/>
    <property type="evidence" value="ECO:0007669"/>
    <property type="project" value="UniProtKB-UniRule"/>
</dbReference>
<dbReference type="OrthoDB" id="5871144at2759"/>
<dbReference type="InterPro" id="IPR013320">
    <property type="entry name" value="ConA-like_dom_sf"/>
</dbReference>
<dbReference type="PROSITE" id="PS51304">
    <property type="entry name" value="GALECTIN"/>
    <property type="match status" value="1"/>
</dbReference>
<dbReference type="Gene3D" id="2.60.120.200">
    <property type="match status" value="1"/>
</dbReference>
<dbReference type="InterPro" id="IPR001079">
    <property type="entry name" value="Galectin_CRD"/>
</dbReference>
<dbReference type="SMART" id="SM00276">
    <property type="entry name" value="GLECT"/>
    <property type="match status" value="1"/>
</dbReference>
<dbReference type="Pfam" id="PF00337">
    <property type="entry name" value="Gal-bind_lectin"/>
    <property type="match status" value="1"/>
</dbReference>